<dbReference type="InterPro" id="IPR056535">
    <property type="entry name" value="TPR_NUP160_M"/>
</dbReference>
<evidence type="ECO:0000259" key="7">
    <source>
        <dbReference type="Pfam" id="PF23354"/>
    </source>
</evidence>
<dbReference type="InterPro" id="IPR056536">
    <property type="entry name" value="TPR_NUP160_C"/>
</dbReference>
<dbReference type="InterPro" id="IPR059141">
    <property type="entry name" value="Beta-prop_Nup120_160"/>
</dbReference>
<keyword evidence="2" id="KW-0813">Transport</keyword>
<evidence type="ECO:0000313" key="9">
    <source>
        <dbReference type="Proteomes" id="UP000886998"/>
    </source>
</evidence>
<evidence type="ECO:0000259" key="4">
    <source>
        <dbReference type="Pfam" id="PF11715"/>
    </source>
</evidence>
<dbReference type="EMBL" id="BMAV01026761">
    <property type="protein sequence ID" value="GFS53189.1"/>
    <property type="molecule type" value="Genomic_DNA"/>
</dbReference>
<feature type="domain" description="NUP160 C-terminal TPR" evidence="6">
    <location>
        <begin position="1142"/>
        <end position="1394"/>
    </location>
</feature>
<dbReference type="Proteomes" id="UP000886998">
    <property type="component" value="Unassembled WGS sequence"/>
</dbReference>
<dbReference type="PANTHER" id="PTHR21286">
    <property type="entry name" value="NUCLEAR PORE COMPLEX PROTEIN NUP160"/>
    <property type="match status" value="1"/>
</dbReference>
<reference evidence="8" key="1">
    <citation type="submission" date="2020-08" db="EMBL/GenBank/DDBJ databases">
        <title>Multicomponent nature underlies the extraordinary mechanical properties of spider dragline silk.</title>
        <authorList>
            <person name="Kono N."/>
            <person name="Nakamura H."/>
            <person name="Mori M."/>
            <person name="Yoshida Y."/>
            <person name="Ohtoshi R."/>
            <person name="Malay A.D."/>
            <person name="Moran D.A.P."/>
            <person name="Tomita M."/>
            <person name="Numata K."/>
            <person name="Arakawa K."/>
        </authorList>
    </citation>
    <scope>NUCLEOTIDE SEQUENCE</scope>
</reference>
<organism evidence="8 9">
    <name type="scientific">Trichonephila inaurata madagascariensis</name>
    <dbReference type="NCBI Taxonomy" id="2747483"/>
    <lineage>
        <taxon>Eukaryota</taxon>
        <taxon>Metazoa</taxon>
        <taxon>Ecdysozoa</taxon>
        <taxon>Arthropoda</taxon>
        <taxon>Chelicerata</taxon>
        <taxon>Arachnida</taxon>
        <taxon>Araneae</taxon>
        <taxon>Araneomorphae</taxon>
        <taxon>Entelegynae</taxon>
        <taxon>Araneoidea</taxon>
        <taxon>Nephilidae</taxon>
        <taxon>Trichonephila</taxon>
        <taxon>Trichonephila inaurata</taxon>
    </lineage>
</organism>
<feature type="domain" description="NUP160 helical" evidence="5">
    <location>
        <begin position="566"/>
        <end position="782"/>
    </location>
</feature>
<comment type="caution">
    <text evidence="8">The sequence shown here is derived from an EMBL/GenBank/DDBJ whole genome shotgun (WGS) entry which is preliminary data.</text>
</comment>
<dbReference type="InterPro" id="IPR056547">
    <property type="entry name" value="NUP160_helical"/>
</dbReference>
<dbReference type="Pfam" id="PF23345">
    <property type="entry name" value="NUP160_helical"/>
    <property type="match status" value="1"/>
</dbReference>
<evidence type="ECO:0000259" key="6">
    <source>
        <dbReference type="Pfam" id="PF23347"/>
    </source>
</evidence>
<dbReference type="GO" id="GO:0005643">
    <property type="term" value="C:nuclear pore"/>
    <property type="evidence" value="ECO:0007669"/>
    <property type="project" value="UniProtKB-ARBA"/>
</dbReference>
<keyword evidence="9" id="KW-1185">Reference proteome</keyword>
<name>A0A8X6JAV2_9ARAC</name>
<evidence type="ECO:0000256" key="1">
    <source>
        <dbReference type="ARBA" id="ARBA00004123"/>
    </source>
</evidence>
<feature type="domain" description="Nucleoporin Nup120/160 beta-propeller" evidence="4">
    <location>
        <begin position="60"/>
        <end position="540"/>
    </location>
</feature>
<sequence length="1406" mass="160204">MNSIIFREITPHSESVDRWNDVTINAGASQSTLQDIKLPECAGCFTYNNSGDLSSTNSNRFIYWRTNHDVIELIEISLDITLKNNHLRLRFQNTPILRGVSIHEYHDQVVILVPTVSAIHKLVFPYPKVLEQDTFHIARNYLILPSVFYDTSLSTLRNRSCYFVLNHVSLGIPLPHTSCSWLDVEGNANFILANSAGSVLLVVMSDKNGVEINTTELMKTGSIFRLLNGLVPTSIRNTRTEVALSIVCRQDRNDTLVFSLFSDLQIRIWSHKKQECILMDSVLNYDYEKKLAGGNFTAHQCHLRKSTERNGEFYLVVYVPISYQKLFFIFNPVLGIEQCKLKFSCVLHQDLHDLVDFCIGKNRIWSLWLSCENQPVVLSAWLDSNKKTEQQLCWMPVNLELQVSRTVDYRSSNPQDAYLKEIFKVGRFLPSTITKAISIYNTTRNSSFSSNISLKVEDLRNWVIEAVETEILMKTGDTENIESDYAEISAECWDRFFSYCIQYHEVGMKPLGISLDPNTGSVIVIKKNFYSLLCPCDPLEAITSPSFRSSLSLIGLLDDGERKIYHSLNAVIACVDLVRENINDKFLMRFEDKLNNSYSPIKYASEIRKTLELEAGSHFFRSLQSVIPSNSDVVSCLDFLLSKLDLSMEAREEIEESCVTYSSIASSSSGIGVLCAGLAHFARERFEFCRDLLLFELVLYESDALECEQLDHLLTQSTIIPKTVTLLRSYYMILWCTQCECVPVSPAIQDAAFKQFCLLELPEFTDKDLTCIKPRQTISHLFFQEDGGVKARKILEMKQASKVSADDWESLFPTLVSAAATLLWPLEEHVIFPEFLFARCQYYPLQEYDRLLQGWFSGNKQFINFLVASSYLILGESQKALKLFQEVNKEIEKESLLCHKILKGRYSTGTSITSSFCMRVIQMFEQFSISSCVVKMAMTAINEIESSDPHVPIFYSVLFKHHLNLGHSEEAFATLIKNPDSSRKKDCLRQLIVKLCEMKQFQKIIELSYLAFEEEIINILESRARCSDLCHNTSFYGILYALHIHHKKFRKAAAVMYELAMRFGREVVSLKGLKKQVSCYLAAINCLHLADPQYAWIVKPALNTPENSSKFEGNSKNLTKRDSDGIEIALSNRPVKMEVLGLKDVMQEYNLVQARLLHAQRYCNSSNLVITPLSSEETVALLLNAGLFDSAIHLSKAFSLSLIPVFEALAYKCLSSTLRSETHLSITSNGEKYFKQCDPAIDYADQDINRCQIWHLLEKNLAEHEAAGKSELHRCITEKLLIHGASLPAWLKLSYQKRNFTELASLYISHGLLSEALTLIHKYVKAVLGVRKEDFNLKFSLHINSPPVWLPHTYIDILLDTVNSFPDDDNLQDLYNEFLDTLKEYNKTVESITSSKLSDSSVILKN</sequence>
<proteinExistence type="predicted"/>
<dbReference type="InterPro" id="IPR021717">
    <property type="entry name" value="Nucleoporin_Nup160"/>
</dbReference>
<dbReference type="Pfam" id="PF23354">
    <property type="entry name" value="TPR_NUP160_120_M"/>
    <property type="match status" value="1"/>
</dbReference>
<evidence type="ECO:0000313" key="8">
    <source>
        <dbReference type="EMBL" id="GFS53189.1"/>
    </source>
</evidence>
<evidence type="ECO:0000256" key="3">
    <source>
        <dbReference type="ARBA" id="ARBA00023242"/>
    </source>
</evidence>
<dbReference type="GO" id="GO:0017056">
    <property type="term" value="F:structural constituent of nuclear pore"/>
    <property type="evidence" value="ECO:0007669"/>
    <property type="project" value="TreeGrafter"/>
</dbReference>
<evidence type="ECO:0000256" key="2">
    <source>
        <dbReference type="ARBA" id="ARBA00022448"/>
    </source>
</evidence>
<comment type="subcellular location">
    <subcellularLocation>
        <location evidence="1">Nucleus</location>
    </subcellularLocation>
</comment>
<gene>
    <name evidence="8" type="primary">Nup160</name>
    <name evidence="8" type="ORF">TNIN_120581</name>
</gene>
<evidence type="ECO:0000259" key="5">
    <source>
        <dbReference type="Pfam" id="PF23345"/>
    </source>
</evidence>
<keyword evidence="3" id="KW-0539">Nucleus</keyword>
<dbReference type="Pfam" id="PF11715">
    <property type="entry name" value="Beta-prop_Nup120_160"/>
    <property type="match status" value="1"/>
</dbReference>
<accession>A0A8X6JAV2</accession>
<dbReference type="Pfam" id="PF23347">
    <property type="entry name" value="TPR_Nup160_C"/>
    <property type="match status" value="1"/>
</dbReference>
<protein>
    <submittedName>
        <fullName evidence="8">Nuclear pore complex protein Nup160</fullName>
    </submittedName>
</protein>
<dbReference type="PANTHER" id="PTHR21286:SF0">
    <property type="entry name" value="NUCLEAR PORE COMPLEX PROTEIN NUP160"/>
    <property type="match status" value="1"/>
</dbReference>
<dbReference type="OrthoDB" id="67716at2759"/>
<feature type="domain" description="NUP160 middle TPR" evidence="7">
    <location>
        <begin position="824"/>
        <end position="1089"/>
    </location>
</feature>